<organism evidence="1 2">
    <name type="scientific">Siminovitchia fordii</name>
    <dbReference type="NCBI Taxonomy" id="254759"/>
    <lineage>
        <taxon>Bacteria</taxon>
        <taxon>Bacillati</taxon>
        <taxon>Bacillota</taxon>
        <taxon>Bacilli</taxon>
        <taxon>Bacillales</taxon>
        <taxon>Bacillaceae</taxon>
        <taxon>Siminovitchia</taxon>
    </lineage>
</organism>
<sequence>MGFKLPDSYLKKKQEEYDMKYILINEEKEVHVSELEDKSVTPGIWRQMRMNSYARDDLYPKLNNEALLEVTKLYLSNCSRPQFPCSTYDEAMIHKIVPELIKRLEEVNDD</sequence>
<dbReference type="EMBL" id="BOQT01000018">
    <property type="protein sequence ID" value="GIN22571.1"/>
    <property type="molecule type" value="Genomic_DNA"/>
</dbReference>
<keyword evidence="2" id="KW-1185">Reference proteome</keyword>
<proteinExistence type="predicted"/>
<evidence type="ECO:0000313" key="1">
    <source>
        <dbReference type="EMBL" id="GIN22571.1"/>
    </source>
</evidence>
<protein>
    <recommendedName>
        <fullName evidence="3">Phage protein</fullName>
    </recommendedName>
</protein>
<reference evidence="1 2" key="1">
    <citation type="submission" date="2021-03" db="EMBL/GenBank/DDBJ databases">
        <title>Antimicrobial resistance genes in bacteria isolated from Japanese honey, and their potential for conferring macrolide and lincosamide resistance in the American foulbrood pathogen Paenibacillus larvae.</title>
        <authorList>
            <person name="Okamoto M."/>
            <person name="Kumagai M."/>
            <person name="Kanamori H."/>
            <person name="Takamatsu D."/>
        </authorList>
    </citation>
    <scope>NUCLEOTIDE SEQUENCE [LARGE SCALE GENOMIC DNA]</scope>
    <source>
        <strain evidence="1 2">J1TS3</strain>
    </source>
</reference>
<evidence type="ECO:0008006" key="3">
    <source>
        <dbReference type="Google" id="ProtNLM"/>
    </source>
</evidence>
<evidence type="ECO:0000313" key="2">
    <source>
        <dbReference type="Proteomes" id="UP000680279"/>
    </source>
</evidence>
<dbReference type="Proteomes" id="UP000680279">
    <property type="component" value="Unassembled WGS sequence"/>
</dbReference>
<comment type="caution">
    <text evidence="1">The sequence shown here is derived from an EMBL/GenBank/DDBJ whole genome shotgun (WGS) entry which is preliminary data.</text>
</comment>
<gene>
    <name evidence="1" type="ORF">J1TS3_37050</name>
</gene>
<dbReference type="RefSeq" id="WP_212963689.1">
    <property type="nucleotide sequence ID" value="NZ_BOQT01000018.1"/>
</dbReference>
<name>A0ABQ4KAD4_9BACI</name>
<accession>A0ABQ4KAD4</accession>